<name>A0A1I1LYH1_9RHOB</name>
<reference evidence="9 10" key="1">
    <citation type="submission" date="2016-10" db="EMBL/GenBank/DDBJ databases">
        <authorList>
            <person name="de Groot N.N."/>
        </authorList>
    </citation>
    <scope>NUCLEOTIDE SEQUENCE [LARGE SCALE GENOMIC DNA]</scope>
    <source>
        <strain evidence="9 10">DSM 29619</strain>
    </source>
</reference>
<protein>
    <submittedName>
        <fullName evidence="9">Putative Zn-dependent protease, contains TPR repeats</fullName>
    </submittedName>
</protein>
<dbReference type="PANTHER" id="PTHR22726">
    <property type="entry name" value="METALLOENDOPEPTIDASE OMA1"/>
    <property type="match status" value="1"/>
</dbReference>
<evidence type="ECO:0000313" key="9">
    <source>
        <dbReference type="EMBL" id="SFC78035.1"/>
    </source>
</evidence>
<evidence type="ECO:0000256" key="5">
    <source>
        <dbReference type="ARBA" id="ARBA00022833"/>
    </source>
</evidence>
<evidence type="ECO:0000256" key="2">
    <source>
        <dbReference type="ARBA" id="ARBA00022670"/>
    </source>
</evidence>
<evidence type="ECO:0000313" key="10">
    <source>
        <dbReference type="Proteomes" id="UP000231644"/>
    </source>
</evidence>
<accession>A0A1I1LYH1</accession>
<dbReference type="GO" id="GO:0046872">
    <property type="term" value="F:metal ion binding"/>
    <property type="evidence" value="ECO:0007669"/>
    <property type="project" value="UniProtKB-KW"/>
</dbReference>
<dbReference type="CDD" id="cd07324">
    <property type="entry name" value="M48C_Oma1-like"/>
    <property type="match status" value="1"/>
</dbReference>
<dbReference type="GO" id="GO:0016020">
    <property type="term" value="C:membrane"/>
    <property type="evidence" value="ECO:0007669"/>
    <property type="project" value="TreeGrafter"/>
</dbReference>
<dbReference type="Pfam" id="PF01435">
    <property type="entry name" value="Peptidase_M48"/>
    <property type="match status" value="1"/>
</dbReference>
<keyword evidence="7" id="KW-0732">Signal</keyword>
<evidence type="ECO:0000259" key="8">
    <source>
        <dbReference type="Pfam" id="PF01435"/>
    </source>
</evidence>
<feature type="signal peptide" evidence="7">
    <location>
        <begin position="1"/>
        <end position="25"/>
    </location>
</feature>
<keyword evidence="4" id="KW-0378">Hydrolase</keyword>
<keyword evidence="3" id="KW-0479">Metal-binding</keyword>
<dbReference type="EMBL" id="FOLX01000001">
    <property type="protein sequence ID" value="SFC78035.1"/>
    <property type="molecule type" value="Genomic_DNA"/>
</dbReference>
<evidence type="ECO:0000256" key="4">
    <source>
        <dbReference type="ARBA" id="ARBA00022801"/>
    </source>
</evidence>
<dbReference type="Proteomes" id="UP000231644">
    <property type="component" value="Unassembled WGS sequence"/>
</dbReference>
<dbReference type="InterPro" id="IPR011990">
    <property type="entry name" value="TPR-like_helical_dom_sf"/>
</dbReference>
<evidence type="ECO:0000256" key="1">
    <source>
        <dbReference type="ARBA" id="ARBA00001947"/>
    </source>
</evidence>
<dbReference type="SUPFAM" id="SSF48452">
    <property type="entry name" value="TPR-like"/>
    <property type="match status" value="1"/>
</dbReference>
<organism evidence="9 10">
    <name type="scientific">Pseudooceanicola nitratireducens</name>
    <dbReference type="NCBI Taxonomy" id="517719"/>
    <lineage>
        <taxon>Bacteria</taxon>
        <taxon>Pseudomonadati</taxon>
        <taxon>Pseudomonadota</taxon>
        <taxon>Alphaproteobacteria</taxon>
        <taxon>Rhodobacterales</taxon>
        <taxon>Paracoccaceae</taxon>
        <taxon>Pseudooceanicola</taxon>
    </lineage>
</organism>
<dbReference type="InterPro" id="IPR051156">
    <property type="entry name" value="Mito/Outer_Membr_Metalloprot"/>
</dbReference>
<evidence type="ECO:0000256" key="7">
    <source>
        <dbReference type="SAM" id="SignalP"/>
    </source>
</evidence>
<dbReference type="STRING" id="517719.SAMN05421762_2178"/>
<comment type="cofactor">
    <cofactor evidence="1">
        <name>Zn(2+)</name>
        <dbReference type="ChEBI" id="CHEBI:29105"/>
    </cofactor>
</comment>
<keyword evidence="5" id="KW-0862">Zinc</keyword>
<dbReference type="AlphaFoldDB" id="A0A1I1LYH1"/>
<dbReference type="Pfam" id="PF13429">
    <property type="entry name" value="TPR_15"/>
    <property type="match status" value="1"/>
</dbReference>
<evidence type="ECO:0000256" key="6">
    <source>
        <dbReference type="ARBA" id="ARBA00023049"/>
    </source>
</evidence>
<dbReference type="InterPro" id="IPR001915">
    <property type="entry name" value="Peptidase_M48"/>
</dbReference>
<dbReference type="PANTHER" id="PTHR22726:SF1">
    <property type="entry name" value="METALLOENDOPEPTIDASE OMA1, MITOCHONDRIAL"/>
    <property type="match status" value="1"/>
</dbReference>
<dbReference type="RefSeq" id="WP_093448309.1">
    <property type="nucleotide sequence ID" value="NZ_FNZG01000001.1"/>
</dbReference>
<gene>
    <name evidence="9" type="ORF">SAMN05421762_2178</name>
</gene>
<dbReference type="GO" id="GO:0051603">
    <property type="term" value="P:proteolysis involved in protein catabolic process"/>
    <property type="evidence" value="ECO:0007669"/>
    <property type="project" value="TreeGrafter"/>
</dbReference>
<sequence length="441" mass="47792">MRPFLRLFIFAVALAATLLPRTVAAGSLVRDPDIEHALTQLAAPVLRAAGLSPSRVGIYVVQDNQMNAFVLDREAIYIHSGMILRLTKASELQAVIAHEAAHIANGHLTRRYANRQSARNAMALGAALSVAAGALSGNAGAAGGIAVGVASSAQRVFFGHSRAEESAADQSGIRYMAAAGVDTAGAVSVMELFAGQEALPTNRQDIYAQSHPLSRDRLRQIKALAVSYGKVAKPDPNADYWFDRAKGKLSAFIRNPKWTFQRMKESPYPDVRAMREAVALHRRNQTAKALAAMDRAQSARPGDPLYDELRAQILMESRNWAAASQTYGRALNRAPQNTLIMAGYARSLIALGGQQRLKQAVSLLETSTARDWRNDLALRDLGQAYAQLGQTGMANMVTAERHAMHGRQKEAKILAQRAADLLPRGSPGWRRAQDVLNAVDD</sequence>
<keyword evidence="10" id="KW-1185">Reference proteome</keyword>
<keyword evidence="2 9" id="KW-0645">Protease</keyword>
<evidence type="ECO:0000256" key="3">
    <source>
        <dbReference type="ARBA" id="ARBA00022723"/>
    </source>
</evidence>
<dbReference type="GO" id="GO:0004222">
    <property type="term" value="F:metalloendopeptidase activity"/>
    <property type="evidence" value="ECO:0007669"/>
    <property type="project" value="InterPro"/>
</dbReference>
<dbReference type="OrthoDB" id="9814887at2"/>
<keyword evidence="6" id="KW-0482">Metalloprotease</keyword>
<proteinExistence type="predicted"/>
<feature type="chain" id="PRO_5014148032" evidence="7">
    <location>
        <begin position="26"/>
        <end position="441"/>
    </location>
</feature>
<dbReference type="Gene3D" id="1.25.40.10">
    <property type="entry name" value="Tetratricopeptide repeat domain"/>
    <property type="match status" value="1"/>
</dbReference>
<dbReference type="Gene3D" id="3.30.2010.10">
    <property type="entry name" value="Metalloproteases ('zincins'), catalytic domain"/>
    <property type="match status" value="1"/>
</dbReference>
<feature type="domain" description="Peptidase M48" evidence="8">
    <location>
        <begin position="38"/>
        <end position="224"/>
    </location>
</feature>